<dbReference type="PROSITE" id="PS51379">
    <property type="entry name" value="4FE4S_FER_2"/>
    <property type="match status" value="1"/>
</dbReference>
<dbReference type="Pfam" id="PF13646">
    <property type="entry name" value="HEAT_2"/>
    <property type="match status" value="1"/>
</dbReference>
<dbReference type="NCBIfam" id="TIGR00276">
    <property type="entry name" value="tRNA epoxyqueuosine(34) reductase QueG"/>
    <property type="match status" value="1"/>
</dbReference>
<dbReference type="Pfam" id="PF08331">
    <property type="entry name" value="QueG_DUF1730"/>
    <property type="match status" value="1"/>
</dbReference>
<dbReference type="RefSeq" id="WP_075073652.1">
    <property type="nucleotide sequence ID" value="NZ_DF967972.1"/>
</dbReference>
<keyword evidence="2" id="KW-0963">Cytoplasm</keyword>
<dbReference type="AlphaFoldDB" id="A0A0S7BIV9"/>
<evidence type="ECO:0000256" key="8">
    <source>
        <dbReference type="ARBA" id="ARBA00023014"/>
    </source>
</evidence>
<proteinExistence type="predicted"/>
<dbReference type="STRING" id="360412.LARV_02159"/>
<evidence type="ECO:0000256" key="7">
    <source>
        <dbReference type="ARBA" id="ARBA00023004"/>
    </source>
</evidence>
<keyword evidence="7" id="KW-0408">Iron</keyword>
<dbReference type="InterPro" id="IPR013542">
    <property type="entry name" value="QueG_DUF1730"/>
</dbReference>
<keyword evidence="5" id="KW-0671">Queuosine biosynthesis</keyword>
<dbReference type="SUPFAM" id="SSF46548">
    <property type="entry name" value="alpha-helical ferredoxin"/>
    <property type="match status" value="1"/>
</dbReference>
<dbReference type="InterPro" id="IPR017900">
    <property type="entry name" value="4Fe4S_Fe_S_CS"/>
</dbReference>
<dbReference type="GO" id="GO:0008616">
    <property type="term" value="P:tRNA queuosine(34) biosynthetic process"/>
    <property type="evidence" value="ECO:0007669"/>
    <property type="project" value="UniProtKB-KW"/>
</dbReference>
<keyword evidence="8" id="KW-0411">Iron-sulfur</keyword>
<dbReference type="SUPFAM" id="SSF48371">
    <property type="entry name" value="ARM repeat"/>
    <property type="match status" value="1"/>
</dbReference>
<dbReference type="Proteomes" id="UP000055060">
    <property type="component" value="Unassembled WGS sequence"/>
</dbReference>
<sequence length="376" mass="41520">MQIRNWIKAEAASLGFPFFGITDLTPPPHLDVFRDWIAAGRHAGMDYLGRGVSLDKRSDPRQILPGAKSIITLAMPYAPSLDSTVEQSQPAGRIASYAWGMDYHEVIPARLNDLAERISEHLGCPVARRAYTDTGPILERDLAQRAGLGWAGKNSCLIHPRRGSYFFLAELFLDIELEPDKPIAIDRCGSCRRCIDACPTGCICEDRTLDAGRCVSYLTIENKGPIPVDLRPRIGNRVFGCDICQQVCPWNRFAVDNEIDPTFQPRPGIPAPSLLPELQLDARAFNRKFQLSPVKRAKRRGYLRNVCIALGNSHNPAALPALKEILQAEPEALIRGAAAWALAEIDPVNARSALEIALRVEPDAIVCQEIKAALEK</sequence>
<gene>
    <name evidence="10" type="ORF">LARV_02159</name>
</gene>
<dbReference type="InterPro" id="IPR011989">
    <property type="entry name" value="ARM-like"/>
</dbReference>
<dbReference type="InterPro" id="IPR017896">
    <property type="entry name" value="4Fe4S_Fe-S-bd"/>
</dbReference>
<dbReference type="GO" id="GO:0046872">
    <property type="term" value="F:metal ion binding"/>
    <property type="evidence" value="ECO:0007669"/>
    <property type="project" value="UniProtKB-KW"/>
</dbReference>
<name>A0A0S7BIV9_9CHLR</name>
<dbReference type="InterPro" id="IPR004453">
    <property type="entry name" value="QueG"/>
</dbReference>
<accession>A0A0S7BIV9</accession>
<evidence type="ECO:0000313" key="11">
    <source>
        <dbReference type="Proteomes" id="UP000055060"/>
    </source>
</evidence>
<evidence type="ECO:0000256" key="3">
    <source>
        <dbReference type="ARBA" id="ARBA00022694"/>
    </source>
</evidence>
<evidence type="ECO:0000256" key="2">
    <source>
        <dbReference type="ARBA" id="ARBA00022490"/>
    </source>
</evidence>
<dbReference type="Gene3D" id="1.25.10.10">
    <property type="entry name" value="Leucine-rich Repeat Variant"/>
    <property type="match status" value="1"/>
</dbReference>
<keyword evidence="11" id="KW-1185">Reference proteome</keyword>
<dbReference type="Pfam" id="PF13484">
    <property type="entry name" value="Fer4_16"/>
    <property type="match status" value="1"/>
</dbReference>
<evidence type="ECO:0000313" key="10">
    <source>
        <dbReference type="EMBL" id="GAP14390.1"/>
    </source>
</evidence>
<dbReference type="Gene3D" id="3.30.70.20">
    <property type="match status" value="1"/>
</dbReference>
<evidence type="ECO:0000259" key="9">
    <source>
        <dbReference type="PROSITE" id="PS51379"/>
    </source>
</evidence>
<protein>
    <submittedName>
        <fullName evidence="10">Epoxyqueuosine reductase</fullName>
    </submittedName>
</protein>
<dbReference type="InterPro" id="IPR016024">
    <property type="entry name" value="ARM-type_fold"/>
</dbReference>
<keyword evidence="1" id="KW-0004">4Fe-4S</keyword>
<keyword evidence="6" id="KW-0560">Oxidoreductase</keyword>
<dbReference type="PANTHER" id="PTHR30002:SF4">
    <property type="entry name" value="EPOXYQUEUOSINE REDUCTASE"/>
    <property type="match status" value="1"/>
</dbReference>
<keyword evidence="4" id="KW-0479">Metal-binding</keyword>
<evidence type="ECO:0000256" key="4">
    <source>
        <dbReference type="ARBA" id="ARBA00022723"/>
    </source>
</evidence>
<evidence type="ECO:0000256" key="6">
    <source>
        <dbReference type="ARBA" id="ARBA00023002"/>
    </source>
</evidence>
<dbReference type="PROSITE" id="PS00198">
    <property type="entry name" value="4FE4S_FER_1"/>
    <property type="match status" value="1"/>
</dbReference>
<organism evidence="10">
    <name type="scientific">Longilinea arvoryzae</name>
    <dbReference type="NCBI Taxonomy" id="360412"/>
    <lineage>
        <taxon>Bacteria</taxon>
        <taxon>Bacillati</taxon>
        <taxon>Chloroflexota</taxon>
        <taxon>Anaerolineae</taxon>
        <taxon>Anaerolineales</taxon>
        <taxon>Anaerolineaceae</taxon>
        <taxon>Longilinea</taxon>
    </lineage>
</organism>
<dbReference type="GO" id="GO:0051539">
    <property type="term" value="F:4 iron, 4 sulfur cluster binding"/>
    <property type="evidence" value="ECO:0007669"/>
    <property type="project" value="UniProtKB-KW"/>
</dbReference>
<evidence type="ECO:0000256" key="1">
    <source>
        <dbReference type="ARBA" id="ARBA00022485"/>
    </source>
</evidence>
<dbReference type="OrthoDB" id="9784571at2"/>
<feature type="domain" description="4Fe-4S ferredoxin-type" evidence="9">
    <location>
        <begin position="179"/>
        <end position="208"/>
    </location>
</feature>
<reference evidence="10" key="1">
    <citation type="submission" date="2015-07" db="EMBL/GenBank/DDBJ databases">
        <title>Draft Genome Sequences of Anaerolinea thermolimosa IMO-1, Bellilinea caldifistulae GOMI-1, Leptolinea tardivitalis YMTK-2, Levilinea saccharolytica KIBI-1,Longilinea arvoryzae KOME-1, Previously Described as Members of the Anaerolineaceae (Chloroflexi).</title>
        <authorList>
            <person name="Sekiguchi Y."/>
            <person name="Ohashi A."/>
            <person name="Matsuura N."/>
            <person name="Tourlousse M.D."/>
        </authorList>
    </citation>
    <scope>NUCLEOTIDE SEQUENCE [LARGE SCALE GENOMIC DNA]</scope>
    <source>
        <strain evidence="10">KOME-1</strain>
    </source>
</reference>
<dbReference type="GO" id="GO:0052693">
    <property type="term" value="F:epoxyqueuosine reductase activity"/>
    <property type="evidence" value="ECO:0007669"/>
    <property type="project" value="TreeGrafter"/>
</dbReference>
<dbReference type="EMBL" id="DF967972">
    <property type="protein sequence ID" value="GAP14390.1"/>
    <property type="molecule type" value="Genomic_DNA"/>
</dbReference>
<evidence type="ECO:0000256" key="5">
    <source>
        <dbReference type="ARBA" id="ARBA00022785"/>
    </source>
</evidence>
<keyword evidence="3" id="KW-0819">tRNA processing</keyword>
<dbReference type="PANTHER" id="PTHR30002">
    <property type="entry name" value="EPOXYQUEUOSINE REDUCTASE"/>
    <property type="match status" value="1"/>
</dbReference>